<dbReference type="Pfam" id="PF04542">
    <property type="entry name" value="Sigma70_r2"/>
    <property type="match status" value="1"/>
</dbReference>
<gene>
    <name evidence="7" type="ORF">J34TS1_21270</name>
</gene>
<dbReference type="GO" id="GO:0006352">
    <property type="term" value="P:DNA-templated transcription initiation"/>
    <property type="evidence" value="ECO:0007669"/>
    <property type="project" value="InterPro"/>
</dbReference>
<dbReference type="InterPro" id="IPR050813">
    <property type="entry name" value="Sigma-70_Factor"/>
</dbReference>
<dbReference type="PANTHER" id="PTHR30376:SF3">
    <property type="entry name" value="RNA POLYMERASE SIGMA FACTOR RPOH"/>
    <property type="match status" value="1"/>
</dbReference>
<dbReference type="Gene3D" id="1.10.10.10">
    <property type="entry name" value="Winged helix-like DNA-binding domain superfamily/Winged helix DNA-binding domain"/>
    <property type="match status" value="1"/>
</dbReference>
<evidence type="ECO:0000313" key="7">
    <source>
        <dbReference type="EMBL" id="GIO47362.1"/>
    </source>
</evidence>
<accession>A0A919YF90</accession>
<proteinExistence type="inferred from homology"/>
<dbReference type="EMBL" id="BORT01000007">
    <property type="protein sequence ID" value="GIO47362.1"/>
    <property type="molecule type" value="Genomic_DNA"/>
</dbReference>
<dbReference type="SUPFAM" id="SSF88659">
    <property type="entry name" value="Sigma3 and sigma4 domains of RNA polymerase sigma factors"/>
    <property type="match status" value="1"/>
</dbReference>
<dbReference type="Gene3D" id="1.20.120.1810">
    <property type="match status" value="1"/>
</dbReference>
<name>A0A919YF90_9BACL</name>
<evidence type="ECO:0000256" key="2">
    <source>
        <dbReference type="ARBA" id="ARBA00023015"/>
    </source>
</evidence>
<evidence type="ECO:0000256" key="4">
    <source>
        <dbReference type="ARBA" id="ARBA00023125"/>
    </source>
</evidence>
<dbReference type="InterPro" id="IPR007627">
    <property type="entry name" value="RNA_pol_sigma70_r2"/>
</dbReference>
<dbReference type="GO" id="GO:0003677">
    <property type="term" value="F:DNA binding"/>
    <property type="evidence" value="ECO:0007669"/>
    <property type="project" value="UniProtKB-KW"/>
</dbReference>
<dbReference type="InterPro" id="IPR014284">
    <property type="entry name" value="RNA_pol_sigma-70_dom"/>
</dbReference>
<dbReference type="Pfam" id="PF04545">
    <property type="entry name" value="Sigma70_r4"/>
    <property type="match status" value="1"/>
</dbReference>
<dbReference type="PRINTS" id="PR00046">
    <property type="entry name" value="SIGMA70FCT"/>
</dbReference>
<dbReference type="GO" id="GO:0016987">
    <property type="term" value="F:sigma factor activity"/>
    <property type="evidence" value="ECO:0007669"/>
    <property type="project" value="UniProtKB-KW"/>
</dbReference>
<protein>
    <recommendedName>
        <fullName evidence="6">RNA polymerase sigma-70 domain-containing protein</fullName>
    </recommendedName>
</protein>
<evidence type="ECO:0000256" key="5">
    <source>
        <dbReference type="ARBA" id="ARBA00023163"/>
    </source>
</evidence>
<organism evidence="7 8">
    <name type="scientific">Paenibacillus azoreducens</name>
    <dbReference type="NCBI Taxonomy" id="116718"/>
    <lineage>
        <taxon>Bacteria</taxon>
        <taxon>Bacillati</taxon>
        <taxon>Bacillota</taxon>
        <taxon>Bacilli</taxon>
        <taxon>Bacillales</taxon>
        <taxon>Paenibacillaceae</taxon>
        <taxon>Paenibacillus</taxon>
    </lineage>
</organism>
<dbReference type="InterPro" id="IPR007630">
    <property type="entry name" value="RNA_pol_sigma70_r4"/>
</dbReference>
<keyword evidence="4" id="KW-0238">DNA-binding</keyword>
<feature type="domain" description="RNA polymerase sigma-70" evidence="6">
    <location>
        <begin position="203"/>
        <end position="216"/>
    </location>
</feature>
<keyword evidence="5" id="KW-0804">Transcription</keyword>
<dbReference type="SUPFAM" id="SSF88946">
    <property type="entry name" value="Sigma2 domain of RNA polymerase sigma factors"/>
    <property type="match status" value="1"/>
</dbReference>
<evidence type="ECO:0000256" key="1">
    <source>
        <dbReference type="ARBA" id="ARBA00007788"/>
    </source>
</evidence>
<keyword evidence="3" id="KW-0731">Sigma factor</keyword>
<dbReference type="Proteomes" id="UP000682811">
    <property type="component" value="Unassembled WGS sequence"/>
</dbReference>
<reference evidence="7 8" key="1">
    <citation type="submission" date="2021-03" db="EMBL/GenBank/DDBJ databases">
        <title>Antimicrobial resistance genes in bacteria isolated from Japanese honey, and their potential for conferring macrolide and lincosamide resistance in the American foulbrood pathogen Paenibacillus larvae.</title>
        <authorList>
            <person name="Okamoto M."/>
            <person name="Kumagai M."/>
            <person name="Kanamori H."/>
            <person name="Takamatsu D."/>
        </authorList>
    </citation>
    <scope>NUCLEOTIDE SEQUENCE [LARGE SCALE GENOMIC DNA]</scope>
    <source>
        <strain evidence="7 8">J34TS1</strain>
    </source>
</reference>
<dbReference type="InterPro" id="IPR036388">
    <property type="entry name" value="WH-like_DNA-bd_sf"/>
</dbReference>
<dbReference type="PROSITE" id="PS00715">
    <property type="entry name" value="SIGMA70_1"/>
    <property type="match status" value="1"/>
</dbReference>
<dbReference type="InterPro" id="IPR000943">
    <property type="entry name" value="RNA_pol_sigma70"/>
</dbReference>
<dbReference type="RefSeq" id="WP_212978223.1">
    <property type="nucleotide sequence ID" value="NZ_AP025343.1"/>
</dbReference>
<evidence type="ECO:0000313" key="8">
    <source>
        <dbReference type="Proteomes" id="UP000682811"/>
    </source>
</evidence>
<comment type="similarity">
    <text evidence="1">Belongs to the sigma-70 factor family.</text>
</comment>
<evidence type="ECO:0000256" key="3">
    <source>
        <dbReference type="ARBA" id="ARBA00023082"/>
    </source>
</evidence>
<dbReference type="InterPro" id="IPR013325">
    <property type="entry name" value="RNA_pol_sigma_r2"/>
</dbReference>
<dbReference type="PANTHER" id="PTHR30376">
    <property type="entry name" value="SIGMA FACTOR RPOH HEAT SHOCK RELATED"/>
    <property type="match status" value="1"/>
</dbReference>
<keyword evidence="2" id="KW-0805">Transcription regulation</keyword>
<dbReference type="InterPro" id="IPR013324">
    <property type="entry name" value="RNA_pol_sigma_r3/r4-like"/>
</dbReference>
<dbReference type="AlphaFoldDB" id="A0A919YF90"/>
<evidence type="ECO:0000259" key="6">
    <source>
        <dbReference type="PROSITE" id="PS00715"/>
    </source>
</evidence>
<dbReference type="NCBIfam" id="TIGR02937">
    <property type="entry name" value="sigma70-ECF"/>
    <property type="match status" value="1"/>
</dbReference>
<dbReference type="CDD" id="cd06171">
    <property type="entry name" value="Sigma70_r4"/>
    <property type="match status" value="1"/>
</dbReference>
<comment type="caution">
    <text evidence="7">The sequence shown here is derived from an EMBL/GenBank/DDBJ whole genome shotgun (WGS) entry which is preliminary data.</text>
</comment>
<keyword evidence="8" id="KW-1185">Reference proteome</keyword>
<sequence>MPDSIPLEIYNLNEKIISEEPIKSILTIIQSSMKNFYRSMNKQIRLFGNVDNPFLLKSIQIDIVVILPYIQEYNVFTIFFNDSAMFKLLSPGIEYVGVNMTNLEIFLEKILSEYNFELVSNHKKPNNISEDVPNHGNKEEEEESIKEFNYNNFPYSQPSEIQESLERVAEGSNLARNVLLENNLRLVGYIAKKFEHTDEDFDDLVSIGTVGLIKALENFNPIKGVKFSTFASRCIENEILMYLRSRKKQSTQPSYDLDLIEERSPNTYIDESGHSSEDTVDIFYKKELYKYIDILDTHEKEIIIKRFGLEPSGIKRTYQDIATELKISLTDVSQTEKRALVKLQKAVYSKKK</sequence>